<feature type="region of interest" description="Disordered" evidence="1">
    <location>
        <begin position="79"/>
        <end position="101"/>
    </location>
</feature>
<dbReference type="PROSITE" id="PS51257">
    <property type="entry name" value="PROKAR_LIPOPROTEIN"/>
    <property type="match status" value="1"/>
</dbReference>
<name>A0ABU9SQE8_9BURK</name>
<sequence>MRFRSGLIAQIFAVSLLVGGCNSRAGMQQVSANGAGGTGVLAATALPPAIVSDHTYRCDDDSVVRIEYLAGDQGALLQPPDNGTPVRLTADETGGNLTGSG</sequence>
<evidence type="ECO:0000256" key="1">
    <source>
        <dbReference type="SAM" id="MobiDB-lite"/>
    </source>
</evidence>
<protein>
    <recommendedName>
        <fullName evidence="4">Secreted protein</fullName>
    </recommendedName>
</protein>
<organism evidence="2 3">
    <name type="scientific">Paraburkholderia guartelaensis</name>
    <dbReference type="NCBI Taxonomy" id="2546446"/>
    <lineage>
        <taxon>Bacteria</taxon>
        <taxon>Pseudomonadati</taxon>
        <taxon>Pseudomonadota</taxon>
        <taxon>Betaproteobacteria</taxon>
        <taxon>Burkholderiales</taxon>
        <taxon>Burkholderiaceae</taxon>
        <taxon>Paraburkholderia</taxon>
    </lineage>
</organism>
<evidence type="ECO:0008006" key="4">
    <source>
        <dbReference type="Google" id="ProtNLM"/>
    </source>
</evidence>
<dbReference type="Proteomes" id="UP001390669">
    <property type="component" value="Unassembled WGS sequence"/>
</dbReference>
<gene>
    <name evidence="2" type="ORF">VSR33_38170</name>
</gene>
<reference evidence="2 3" key="1">
    <citation type="submission" date="2024-01" db="EMBL/GenBank/DDBJ databases">
        <title>The diversity of rhizobia nodulating Mimosa spp. in eleven states of Brazil covering several biomes is determined by host plant, location, and edaphic factors.</title>
        <authorList>
            <person name="Rouws L."/>
            <person name="Barauna A."/>
            <person name="Beukes C."/>
            <person name="De Faria S.M."/>
            <person name="Gross E."/>
            <person name="Dos Reis Junior F.B."/>
            <person name="Simon M."/>
            <person name="Maluk M."/>
            <person name="Odee D.W."/>
            <person name="Kenicer G."/>
            <person name="Young J.P.W."/>
            <person name="Reis V.M."/>
            <person name="Zilli J."/>
            <person name="James E.K."/>
        </authorList>
    </citation>
    <scope>NUCLEOTIDE SEQUENCE [LARGE SCALE GENOMIC DNA]</scope>
    <source>
        <strain evidence="2 3">JPY164</strain>
    </source>
</reference>
<dbReference type="EMBL" id="JAYMRW010000052">
    <property type="protein sequence ID" value="MEM5453205.1"/>
    <property type="molecule type" value="Genomic_DNA"/>
</dbReference>
<feature type="non-terminal residue" evidence="2">
    <location>
        <position position="101"/>
    </location>
</feature>
<dbReference type="RefSeq" id="WP_406954433.1">
    <property type="nucleotide sequence ID" value="NZ_JAYMRW010000052.1"/>
</dbReference>
<evidence type="ECO:0000313" key="2">
    <source>
        <dbReference type="EMBL" id="MEM5453205.1"/>
    </source>
</evidence>
<keyword evidence="3" id="KW-1185">Reference proteome</keyword>
<accession>A0ABU9SQE8</accession>
<evidence type="ECO:0000313" key="3">
    <source>
        <dbReference type="Proteomes" id="UP001390669"/>
    </source>
</evidence>
<proteinExistence type="predicted"/>
<comment type="caution">
    <text evidence="2">The sequence shown here is derived from an EMBL/GenBank/DDBJ whole genome shotgun (WGS) entry which is preliminary data.</text>
</comment>